<dbReference type="EMBL" id="ML977601">
    <property type="protein sequence ID" value="KAF1998807.1"/>
    <property type="molecule type" value="Genomic_DNA"/>
</dbReference>
<dbReference type="Proteomes" id="UP000799779">
    <property type="component" value="Unassembled WGS sequence"/>
</dbReference>
<organism evidence="1 2">
    <name type="scientific">Amniculicola lignicola CBS 123094</name>
    <dbReference type="NCBI Taxonomy" id="1392246"/>
    <lineage>
        <taxon>Eukaryota</taxon>
        <taxon>Fungi</taxon>
        <taxon>Dikarya</taxon>
        <taxon>Ascomycota</taxon>
        <taxon>Pezizomycotina</taxon>
        <taxon>Dothideomycetes</taxon>
        <taxon>Pleosporomycetidae</taxon>
        <taxon>Pleosporales</taxon>
        <taxon>Amniculicolaceae</taxon>
        <taxon>Amniculicola</taxon>
    </lineage>
</organism>
<gene>
    <name evidence="1" type="ORF">P154DRAFT_602665</name>
</gene>
<sequence>MPSTKAWELAESMETDHPRAEVLFRLNVYLDDVETLPFGVGKRLTPSPNDGQPIVEGKVLAKMRPRPSAFESLPYELLEKIYSLLDLPVRGTGHRSVDRGNGGTSRRGLKVYGFVESQPEWPLEEREVDMTEWFFGCGTDLLHVNRNLRAQVMNLLFECTTAQFDTDLSSSNSYQISNPNCWEHRRVQYQSFALSTTPMNFTFLRHIDLGESASEDFIYSVKRLREVSSCRLRFIRQAMSIRFIAQHCPLIKVFRLAFPPQCISHGKKSSTIGLASALKELAKQCDALEQLGIYVNVDLAAAGALQYRSEYESAGVNLQDVPSYLREDLVEEWMKGVVEKYYTEEWGANLNLRSGWYFGHWH</sequence>
<accession>A0A6A5WBK3</accession>
<evidence type="ECO:0008006" key="3">
    <source>
        <dbReference type="Google" id="ProtNLM"/>
    </source>
</evidence>
<dbReference type="AlphaFoldDB" id="A0A6A5WBK3"/>
<protein>
    <recommendedName>
        <fullName evidence="3">F-box domain-containing protein</fullName>
    </recommendedName>
</protein>
<dbReference type="OrthoDB" id="3794085at2759"/>
<proteinExistence type="predicted"/>
<name>A0A6A5WBK3_9PLEO</name>
<evidence type="ECO:0000313" key="2">
    <source>
        <dbReference type="Proteomes" id="UP000799779"/>
    </source>
</evidence>
<keyword evidence="2" id="KW-1185">Reference proteome</keyword>
<evidence type="ECO:0000313" key="1">
    <source>
        <dbReference type="EMBL" id="KAF1998807.1"/>
    </source>
</evidence>
<reference evidence="1" key="1">
    <citation type="journal article" date="2020" name="Stud. Mycol.">
        <title>101 Dothideomycetes genomes: a test case for predicting lifestyles and emergence of pathogens.</title>
        <authorList>
            <person name="Haridas S."/>
            <person name="Albert R."/>
            <person name="Binder M."/>
            <person name="Bloem J."/>
            <person name="Labutti K."/>
            <person name="Salamov A."/>
            <person name="Andreopoulos B."/>
            <person name="Baker S."/>
            <person name="Barry K."/>
            <person name="Bills G."/>
            <person name="Bluhm B."/>
            <person name="Cannon C."/>
            <person name="Castanera R."/>
            <person name="Culley D."/>
            <person name="Daum C."/>
            <person name="Ezra D."/>
            <person name="Gonzalez J."/>
            <person name="Henrissat B."/>
            <person name="Kuo A."/>
            <person name="Liang C."/>
            <person name="Lipzen A."/>
            <person name="Lutzoni F."/>
            <person name="Magnuson J."/>
            <person name="Mondo S."/>
            <person name="Nolan M."/>
            <person name="Ohm R."/>
            <person name="Pangilinan J."/>
            <person name="Park H.-J."/>
            <person name="Ramirez L."/>
            <person name="Alfaro M."/>
            <person name="Sun H."/>
            <person name="Tritt A."/>
            <person name="Yoshinaga Y."/>
            <person name="Zwiers L.-H."/>
            <person name="Turgeon B."/>
            <person name="Goodwin S."/>
            <person name="Spatafora J."/>
            <person name="Crous P."/>
            <person name="Grigoriev I."/>
        </authorList>
    </citation>
    <scope>NUCLEOTIDE SEQUENCE</scope>
    <source>
        <strain evidence="1">CBS 123094</strain>
    </source>
</reference>